<keyword evidence="7" id="KW-0325">Glycoprotein</keyword>
<dbReference type="InterPro" id="IPR055099">
    <property type="entry name" value="Ig_NUP210_7th"/>
</dbReference>
<feature type="compositionally biased region" description="Low complexity" evidence="9">
    <location>
        <begin position="1864"/>
        <end position="1879"/>
    </location>
</feature>
<keyword evidence="6 10" id="KW-0472">Membrane</keyword>
<evidence type="ECO:0000256" key="6">
    <source>
        <dbReference type="ARBA" id="ARBA00023136"/>
    </source>
</evidence>
<feature type="region of interest" description="Disordered" evidence="9">
    <location>
        <begin position="1864"/>
        <end position="1884"/>
    </location>
</feature>
<dbReference type="EMBL" id="CM002874">
    <property type="protein sequence ID" value="KFK33114.1"/>
    <property type="molecule type" value="Genomic_DNA"/>
</dbReference>
<dbReference type="InterPro" id="IPR056232">
    <property type="entry name" value="Ig_GP210_15th"/>
</dbReference>
<evidence type="ECO:0000259" key="12">
    <source>
        <dbReference type="SMART" id="SM00635"/>
    </source>
</evidence>
<evidence type="ECO:0000256" key="10">
    <source>
        <dbReference type="SAM" id="Phobius"/>
    </source>
</evidence>
<dbReference type="PANTHER" id="PTHR23019">
    <property type="entry name" value="NUCLEAR PORE MEMBRANE GLYCOPROTEIN GP210-RELATED"/>
    <property type="match status" value="1"/>
</dbReference>
<dbReference type="eggNOG" id="KOG1833">
    <property type="taxonomic scope" value="Eukaryota"/>
</dbReference>
<organism evidence="13 14">
    <name type="scientific">Arabis alpina</name>
    <name type="common">Alpine rock-cress</name>
    <dbReference type="NCBI Taxonomy" id="50452"/>
    <lineage>
        <taxon>Eukaryota</taxon>
        <taxon>Viridiplantae</taxon>
        <taxon>Streptophyta</taxon>
        <taxon>Embryophyta</taxon>
        <taxon>Tracheophyta</taxon>
        <taxon>Spermatophyta</taxon>
        <taxon>Magnoliopsida</taxon>
        <taxon>eudicotyledons</taxon>
        <taxon>Gunneridae</taxon>
        <taxon>Pentapetalae</taxon>
        <taxon>rosids</taxon>
        <taxon>malvids</taxon>
        <taxon>Brassicales</taxon>
        <taxon>Brassicaceae</taxon>
        <taxon>Arabideae</taxon>
        <taxon>Arabis</taxon>
    </lineage>
</organism>
<dbReference type="SUPFAM" id="SSF49373">
    <property type="entry name" value="Invasin/intimin cell-adhesion fragments"/>
    <property type="match status" value="2"/>
</dbReference>
<dbReference type="PANTHER" id="PTHR23019:SF0">
    <property type="entry name" value="NUCLEAR PORE MEMBRANE GLYCOPROTEIN 210"/>
    <property type="match status" value="1"/>
</dbReference>
<protein>
    <recommendedName>
        <fullName evidence="12">BIG2 domain-containing protein</fullName>
    </recommendedName>
</protein>
<evidence type="ECO:0000256" key="8">
    <source>
        <dbReference type="ARBA" id="ARBA00023242"/>
    </source>
</evidence>
<keyword evidence="5 10" id="KW-1133">Transmembrane helix</keyword>
<feature type="transmembrane region" description="Helical" evidence="10">
    <location>
        <begin position="1834"/>
        <end position="1853"/>
    </location>
</feature>
<dbReference type="Gramene" id="KFK33114">
    <property type="protein sequence ID" value="KFK33114"/>
    <property type="gene ID" value="AALP_AA6G332800"/>
</dbReference>
<feature type="domain" description="BIG2" evidence="12">
    <location>
        <begin position="1142"/>
        <end position="1217"/>
    </location>
</feature>
<comment type="subcellular location">
    <subcellularLocation>
        <location evidence="1">Nucleus membrane</location>
        <topology evidence="1">Single-pass membrane protein</topology>
    </subcellularLocation>
</comment>
<evidence type="ECO:0000313" key="13">
    <source>
        <dbReference type="EMBL" id="KFK33114.1"/>
    </source>
</evidence>
<evidence type="ECO:0000313" key="14">
    <source>
        <dbReference type="Proteomes" id="UP000029120"/>
    </source>
</evidence>
<dbReference type="Gene3D" id="2.60.40.1080">
    <property type="match status" value="1"/>
</dbReference>
<keyword evidence="4 11" id="KW-0732">Signal</keyword>
<evidence type="ECO:0000256" key="5">
    <source>
        <dbReference type="ARBA" id="ARBA00022989"/>
    </source>
</evidence>
<evidence type="ECO:0000256" key="4">
    <source>
        <dbReference type="ARBA" id="ARBA00022729"/>
    </source>
</evidence>
<keyword evidence="8" id="KW-0539">Nucleus</keyword>
<keyword evidence="3 10" id="KW-0812">Transmembrane</keyword>
<name>A0A087GTB2_ARAAL</name>
<dbReference type="Proteomes" id="UP000029120">
    <property type="component" value="Chromosome 6"/>
</dbReference>
<dbReference type="Pfam" id="PF22959">
    <property type="entry name" value="Ig_NUP210_15th"/>
    <property type="match status" value="1"/>
</dbReference>
<dbReference type="Pfam" id="PF24425">
    <property type="entry name" value="Ig_GP210_15th"/>
    <property type="match status" value="1"/>
</dbReference>
<feature type="domain" description="BIG2" evidence="12">
    <location>
        <begin position="473"/>
        <end position="549"/>
    </location>
</feature>
<dbReference type="InterPro" id="IPR055096">
    <property type="entry name" value="Ig_NUP210_1st"/>
</dbReference>
<evidence type="ECO:0000256" key="9">
    <source>
        <dbReference type="SAM" id="MobiDB-lite"/>
    </source>
</evidence>
<feature type="chain" id="PRO_5001822412" description="BIG2 domain-containing protein" evidence="11">
    <location>
        <begin position="24"/>
        <end position="1929"/>
    </location>
</feature>
<dbReference type="Pfam" id="PF24427">
    <property type="entry name" value="Ig_GP210_16th"/>
    <property type="match status" value="1"/>
</dbReference>
<dbReference type="Pfam" id="PF22969">
    <property type="entry name" value="Ig_NUP210_2nd"/>
    <property type="match status" value="1"/>
</dbReference>
<comment type="similarity">
    <text evidence="2">Belongs to the NUP210 family.</text>
</comment>
<evidence type="ECO:0000256" key="11">
    <source>
        <dbReference type="SAM" id="SignalP"/>
    </source>
</evidence>
<dbReference type="Pfam" id="PF22962">
    <property type="entry name" value="Ig_NUP210_7th"/>
    <property type="match status" value="1"/>
</dbReference>
<dbReference type="OrthoDB" id="361283at2759"/>
<dbReference type="Pfam" id="PF22967">
    <property type="entry name" value="Ig_NUP210_1st"/>
    <property type="match status" value="1"/>
</dbReference>
<dbReference type="SMART" id="SM00635">
    <property type="entry name" value="BID_2"/>
    <property type="match status" value="3"/>
</dbReference>
<dbReference type="Pfam" id="PF02368">
    <property type="entry name" value="Big_2"/>
    <property type="match status" value="1"/>
</dbReference>
<feature type="signal peptide" evidence="11">
    <location>
        <begin position="1"/>
        <end position="23"/>
    </location>
</feature>
<evidence type="ECO:0000256" key="7">
    <source>
        <dbReference type="ARBA" id="ARBA00023180"/>
    </source>
</evidence>
<dbReference type="OMA" id="HNMYEGT"/>
<dbReference type="GO" id="GO:0031965">
    <property type="term" value="C:nuclear membrane"/>
    <property type="evidence" value="ECO:0007669"/>
    <property type="project" value="UniProtKB-SubCell"/>
</dbReference>
<feature type="domain" description="BIG2" evidence="12">
    <location>
        <begin position="1532"/>
        <end position="1607"/>
    </location>
</feature>
<dbReference type="InterPro" id="IPR055097">
    <property type="entry name" value="Ig_NUP210_2nd"/>
</dbReference>
<evidence type="ECO:0000256" key="3">
    <source>
        <dbReference type="ARBA" id="ARBA00022692"/>
    </source>
</evidence>
<dbReference type="InterPro" id="IPR003343">
    <property type="entry name" value="Big_2"/>
</dbReference>
<dbReference type="InterPro" id="IPR056233">
    <property type="entry name" value="Ig_GP210_16th"/>
</dbReference>
<dbReference type="InterPro" id="IPR008964">
    <property type="entry name" value="Invasin/intimin_cell_adhesion"/>
</dbReference>
<proteinExistence type="inferred from homology"/>
<sequence>MVRFSTCFIVLVLVLLSIREASSQLGSGPHITDVNILLPPMMKNPVEYRLQGSDGCFKWSWDHHEILSVMPEFNSSSHCSTSARLRSISRYSGRKETAVYATDIQTGMVIRCKVFIDNFSRIQIFHNSIKLDLDGLSMLRVRAFDSEENEFSSLVGLQFMWKLMPENGGSTHHLAHVPLKESPLTDCGGLCGYLDIQKKLEDSGAYSDLFVVKGTKIGHEKVSVHLLEDPLTHIADEIVLTVAEAMSLEPRSPVYVLMGASFSYTLKVMRGNIPQAVHLPSSHHRWSVLNSSVAQVDSLVALTKALSLGVTTVVVEDTRVTGHIQGSSINVVTPDTFILYISPWSVSVDPITESKPFPSSMHWYVVSGRQYLIQMKIFSGRPDPHEIYITKTDDIKLYGDDSDYWKIDSLPDDLSSEYGRRNSRILKAISPGVGELTATLTYFNGHQDSKEVLKVVQEIMVCEKVQFTLNSEDDTPQILLPWTPAVYQEMELIVTGGCAKASSDYKWFTSDMSILSVSAYGIIQAKRPGIATVKVVSTFDSQNFDEVTVEVSIPSSMVMLQNFPVEAVVGTHLQAAVALKTSNGAPFSKCDAFNSLIKWKTGSDSFVIVNATSEMMMLDELRSMNSSPPCSRAYIYTSSPGRTVLQATLAKEFHSFDKSLSESIDLKATLSIAAYLPLTVRQDSDGNHHGGYWFDKTQEETDIGVSKLYLVPGTYVDVMLLGGPERWGDNVEFTETVNKVNEDEVDLTDGVNVHHNIDRHANLYRISCQTLGSYKLVFLRGNLVGMDHPLPSVAEAFLSVQCSLPSSIVLVVDEPVNKLVEVRAISQADRGPGRLRLTTLTVANGQIIRVAAVGFSSSGEAFSNSSTLLLRWELSSCNNLAYWDDDYNSKMTKSSWERFLALRNESGLCTVRATVSGFDHSVKSQYSSLLPEGSESTLTEAVRLQLVSTLRVTPEFNLVFFNPNAKVNLSMTGGSCLWEAVVNDTRVAEVIQSPSGVQCSQMMLSPKGLGTTLVTVYDIGVSPPLSALAVVKVADVDWIKIASGDGISIMEGSTHFIDLLTGIDDGTTFDSNQYSLMDIMVHIEDDLVEHVTVDDNSLSVGEHVSTSSFKIAARRLGITTLYVSARQQSGDRVLSQTIKVEVYAPPRLHPQGLFLVPGASYVLTVEGGPTMNVSVDYTTVDNQIAKIEKSGRLYGTSPGNTTIYATIYGSKGTVVCQAVGNAEVGVPAAAMLIAQSDTVAVGHEMPIFPSFSKGDLLSFYELCRAYRWTIEDKEVLSFHVSSINVEENAGFVNVVQGRSAGKTKVTIAFSCDFVSPGLLYSDSRTYEASMILTVVPDLPLSLGVPMTWVLPPFYTSSSLLPSSPEPQKHRDGQSHRGTIVYSILKDCSSRADFERDTVSINGRSVKTTDINNVACIQAKDRTTGRIEIATCVRVAEVAQIRMKSKGIPFHVVDLAVGGELELPINYYDTLGIAFLETHGVTTYNVETNHRDVVSIKTVNDQKSVYIKGIKHGKALIRVSISGNLRKADYILVSVGAHIYPPNPVIRTGNLLNFSIAGADHQVSGQWVTSNKSVLSVNVASGQAKAISQGSAHVTFEGHGLKLQTKVTVLLGNTIFVDSPRETLTNVHVPAEGYKFPVKFRENKFVVSENGHMGTFNCQVDPPFIGYAKPWMDLDTGNTYCLFFPYTPEHLVHSMSTSRDTKSHVSFSINASLKEARHVSGSASALLIGGFSVTGPNKLDINQDSNKTFISILGNIDVQIQWRNKGRLSISLIKREDYGIAGRALYEVNVLRSEPFTDRILITLLSTGQSVEIDVSYDTGEPLVAQSQRKDGHPVLFTILWTVFVVILSVIVLMKVIDRPIGTAGATRTATNGAATGAPRTPERRSGAVIYHEESPRTPSPFMEYVTRTVDETPYYRREGRRRFNLQNTM</sequence>
<gene>
    <name evidence="13" type="ordered locus">AALP_Aa6g332800</name>
</gene>
<evidence type="ECO:0000256" key="1">
    <source>
        <dbReference type="ARBA" id="ARBA00004590"/>
    </source>
</evidence>
<dbReference type="InterPro" id="IPR045197">
    <property type="entry name" value="NUP210-like"/>
</dbReference>
<dbReference type="InterPro" id="IPR055094">
    <property type="entry name" value="NUP210_Ig15"/>
</dbReference>
<keyword evidence="14" id="KW-1185">Reference proteome</keyword>
<evidence type="ECO:0000256" key="2">
    <source>
        <dbReference type="ARBA" id="ARBA00007313"/>
    </source>
</evidence>
<reference evidence="14" key="1">
    <citation type="journal article" date="2015" name="Nat. Plants">
        <title>Genome expansion of Arabis alpina linked with retrotransposition and reduced symmetric DNA methylation.</title>
        <authorList>
            <person name="Willing E.M."/>
            <person name="Rawat V."/>
            <person name="Mandakova T."/>
            <person name="Maumus F."/>
            <person name="James G.V."/>
            <person name="Nordstroem K.J."/>
            <person name="Becker C."/>
            <person name="Warthmann N."/>
            <person name="Chica C."/>
            <person name="Szarzynska B."/>
            <person name="Zytnicki M."/>
            <person name="Albani M.C."/>
            <person name="Kiefer C."/>
            <person name="Bergonzi S."/>
            <person name="Castaings L."/>
            <person name="Mateos J.L."/>
            <person name="Berns M.C."/>
            <person name="Bujdoso N."/>
            <person name="Piofczyk T."/>
            <person name="de Lorenzo L."/>
            <person name="Barrero-Sicilia C."/>
            <person name="Mateos I."/>
            <person name="Piednoel M."/>
            <person name="Hagmann J."/>
            <person name="Chen-Min-Tao R."/>
            <person name="Iglesias-Fernandez R."/>
            <person name="Schuster S.C."/>
            <person name="Alonso-Blanco C."/>
            <person name="Roudier F."/>
            <person name="Carbonero P."/>
            <person name="Paz-Ares J."/>
            <person name="Davis S.J."/>
            <person name="Pecinka A."/>
            <person name="Quesneville H."/>
            <person name="Colot V."/>
            <person name="Lysak M.A."/>
            <person name="Weigel D."/>
            <person name="Coupland G."/>
            <person name="Schneeberger K."/>
        </authorList>
    </citation>
    <scope>NUCLEOTIDE SEQUENCE [LARGE SCALE GENOMIC DNA]</scope>
    <source>
        <strain evidence="14">cv. Pajares</strain>
    </source>
</reference>
<accession>A0A087GTB2</accession>